<name>B6JVG7_SCHJY</name>
<keyword evidence="5" id="KW-0723">Serine/threonine-protein kinase</keyword>
<evidence type="ECO:0000256" key="15">
    <source>
        <dbReference type="ARBA" id="ARBA00048679"/>
    </source>
</evidence>
<protein>
    <recommendedName>
        <fullName evidence="4">non-specific serine/threonine protein kinase</fullName>
        <ecNumber evidence="4">2.7.11.1</ecNumber>
    </recommendedName>
</protein>
<keyword evidence="9" id="KW-0547">Nucleotide-binding</keyword>
<dbReference type="eggNOG" id="KOG3087">
    <property type="taxonomic scope" value="Eukaryota"/>
</dbReference>
<dbReference type="GO" id="GO:0005829">
    <property type="term" value="C:cytosol"/>
    <property type="evidence" value="ECO:0000318"/>
    <property type="project" value="GO_Central"/>
</dbReference>
<dbReference type="GO" id="GO:0008033">
    <property type="term" value="P:tRNA processing"/>
    <property type="evidence" value="ECO:0007669"/>
    <property type="project" value="UniProtKB-KW"/>
</dbReference>
<keyword evidence="13" id="KW-0539">Nucleus</keyword>
<dbReference type="GO" id="GO:0005524">
    <property type="term" value="F:ATP binding"/>
    <property type="evidence" value="ECO:0007669"/>
    <property type="project" value="UniProtKB-KW"/>
</dbReference>
<dbReference type="SMART" id="SM00220">
    <property type="entry name" value="S_TKc"/>
    <property type="match status" value="1"/>
</dbReference>
<keyword evidence="11" id="KW-0378">Hydrolase</keyword>
<evidence type="ECO:0000313" key="17">
    <source>
        <dbReference type="EMBL" id="EEB05368.1"/>
    </source>
</evidence>
<evidence type="ECO:0000256" key="11">
    <source>
        <dbReference type="ARBA" id="ARBA00022801"/>
    </source>
</evidence>
<dbReference type="InterPro" id="IPR008266">
    <property type="entry name" value="Tyr_kinase_AS"/>
</dbReference>
<evidence type="ECO:0000256" key="4">
    <source>
        <dbReference type="ARBA" id="ARBA00012513"/>
    </source>
</evidence>
<evidence type="ECO:0000256" key="13">
    <source>
        <dbReference type="ARBA" id="ARBA00023242"/>
    </source>
</evidence>
<dbReference type="GO" id="GO:0016787">
    <property type="term" value="F:hydrolase activity"/>
    <property type="evidence" value="ECO:0007669"/>
    <property type="project" value="UniProtKB-KW"/>
</dbReference>
<evidence type="ECO:0000256" key="1">
    <source>
        <dbReference type="ARBA" id="ARBA00003747"/>
    </source>
</evidence>
<dbReference type="GeneID" id="7049524"/>
<evidence type="ECO:0000256" key="14">
    <source>
        <dbReference type="ARBA" id="ARBA00047899"/>
    </source>
</evidence>
<dbReference type="AlphaFoldDB" id="B6JVG7"/>
<evidence type="ECO:0000256" key="5">
    <source>
        <dbReference type="ARBA" id="ARBA00022527"/>
    </source>
</evidence>
<evidence type="ECO:0000256" key="2">
    <source>
        <dbReference type="ARBA" id="ARBA00004123"/>
    </source>
</evidence>
<dbReference type="STRING" id="402676.B6JVG7"/>
<comment type="subcellular location">
    <subcellularLocation>
        <location evidence="2">Nucleus</location>
    </subcellularLocation>
</comment>
<dbReference type="Gene3D" id="3.30.200.20">
    <property type="entry name" value="Phosphorylase Kinase, domain 1"/>
    <property type="match status" value="1"/>
</dbReference>
<evidence type="ECO:0000256" key="10">
    <source>
        <dbReference type="ARBA" id="ARBA00022777"/>
    </source>
</evidence>
<dbReference type="InterPro" id="IPR022495">
    <property type="entry name" value="Bud32"/>
</dbReference>
<dbReference type="GO" id="GO:0000408">
    <property type="term" value="C:EKC/KEOPS complex"/>
    <property type="evidence" value="ECO:0000318"/>
    <property type="project" value="GO_Central"/>
</dbReference>
<dbReference type="FunFam" id="1.10.510.10:FF:000323">
    <property type="entry name" value="TP53-regulating kinase, putative"/>
    <property type="match status" value="1"/>
</dbReference>
<dbReference type="PANTHER" id="PTHR12209:SF0">
    <property type="entry name" value="EKC_KEOPS COMPLEX SUBUNIT TP53RK"/>
    <property type="match status" value="1"/>
</dbReference>
<dbReference type="OrthoDB" id="3399at2759"/>
<evidence type="ECO:0000256" key="9">
    <source>
        <dbReference type="ARBA" id="ARBA00022741"/>
    </source>
</evidence>
<dbReference type="GO" id="GO:0005634">
    <property type="term" value="C:nucleus"/>
    <property type="evidence" value="ECO:0000318"/>
    <property type="project" value="GO_Central"/>
</dbReference>
<reference evidence="17 19" key="1">
    <citation type="journal article" date="2011" name="Science">
        <title>Comparative functional genomics of the fission yeasts.</title>
        <authorList>
            <person name="Rhind N."/>
            <person name="Chen Z."/>
            <person name="Yassour M."/>
            <person name="Thompson D.A."/>
            <person name="Haas B.J."/>
            <person name="Habib N."/>
            <person name="Wapinski I."/>
            <person name="Roy S."/>
            <person name="Lin M.F."/>
            <person name="Heiman D.I."/>
            <person name="Young S.K."/>
            <person name="Furuya K."/>
            <person name="Guo Y."/>
            <person name="Pidoux A."/>
            <person name="Chen H.M."/>
            <person name="Robbertse B."/>
            <person name="Goldberg J.M."/>
            <person name="Aoki K."/>
            <person name="Bayne E.H."/>
            <person name="Berlin A.M."/>
            <person name="Desjardins C.A."/>
            <person name="Dobbs E."/>
            <person name="Dukaj L."/>
            <person name="Fan L."/>
            <person name="FitzGerald M.G."/>
            <person name="French C."/>
            <person name="Gujja S."/>
            <person name="Hansen K."/>
            <person name="Keifenheim D."/>
            <person name="Levin J.Z."/>
            <person name="Mosher R.A."/>
            <person name="Mueller C.A."/>
            <person name="Pfiffner J."/>
            <person name="Priest M."/>
            <person name="Russ C."/>
            <person name="Smialowska A."/>
            <person name="Swoboda P."/>
            <person name="Sykes S.M."/>
            <person name="Vaughn M."/>
            <person name="Vengrova S."/>
            <person name="Yoder R."/>
            <person name="Zeng Q."/>
            <person name="Allshire R."/>
            <person name="Baulcombe D."/>
            <person name="Birren B.W."/>
            <person name="Brown W."/>
            <person name="Ekwall K."/>
            <person name="Kellis M."/>
            <person name="Leatherwood J."/>
            <person name="Levin H."/>
            <person name="Margalit H."/>
            <person name="Martienssen R."/>
            <person name="Nieduszynski C.A."/>
            <person name="Spatafora J.W."/>
            <person name="Friedman N."/>
            <person name="Dalgaard J.Z."/>
            <person name="Baumann P."/>
            <person name="Niki H."/>
            <person name="Regev A."/>
            <person name="Nusbaum C."/>
        </authorList>
    </citation>
    <scope>NUCLEOTIDE SEQUENCE [LARGE SCALE GENOMIC DNA]</scope>
    <source>
        <strain evidence="19">yFS275 / FY16936</strain>
    </source>
</reference>
<keyword evidence="10 17" id="KW-0418">Kinase</keyword>
<gene>
    <name evidence="18" type="primary">bud32</name>
    <name evidence="17" type="ORF">SJAG_00378</name>
</gene>
<dbReference type="PANTHER" id="PTHR12209">
    <property type="entry name" value="NON-SPECIFIC SERINE/THREONINE PROTEIN KINASE"/>
    <property type="match status" value="1"/>
</dbReference>
<dbReference type="PROSITE" id="PS00109">
    <property type="entry name" value="PROTEIN_KINASE_TYR"/>
    <property type="match status" value="1"/>
</dbReference>
<dbReference type="Proteomes" id="UP000001744">
    <property type="component" value="Unassembled WGS sequence"/>
</dbReference>
<dbReference type="Pfam" id="PF00069">
    <property type="entry name" value="Pkinase"/>
    <property type="match status" value="1"/>
</dbReference>
<sequence length="239" mass="27733">MTEKQDLRETCKVLYSTSEEQNRVTVKQGAEAVVFRTSIFPGEPCLLKCRPAKHWRHPILDQRLTRRRCLAEARLLAKCQTLGLKCPLLYFVDPKRGEIYMEWIEGCSVRDYIRSIESSEEYEVLLRRLMNNIGKEVANLHKNDIIHGDLTTSNMMLRNKNQDDIVFIDFGLGTVIESEEDKAVDLYVLERALASTHPNSEQLFSLTLESYSKSWKASKSVLRRFEDVRMRGRKRSMVG</sequence>
<keyword evidence="7" id="KW-0808">Transferase</keyword>
<comment type="catalytic activity">
    <reaction evidence="15">
        <text>L-seryl-[protein] + ATP = O-phospho-L-seryl-[protein] + ADP + H(+)</text>
        <dbReference type="Rhea" id="RHEA:17989"/>
        <dbReference type="Rhea" id="RHEA-COMP:9863"/>
        <dbReference type="Rhea" id="RHEA-COMP:11604"/>
        <dbReference type="ChEBI" id="CHEBI:15378"/>
        <dbReference type="ChEBI" id="CHEBI:29999"/>
        <dbReference type="ChEBI" id="CHEBI:30616"/>
        <dbReference type="ChEBI" id="CHEBI:83421"/>
        <dbReference type="ChEBI" id="CHEBI:456216"/>
        <dbReference type="EC" id="2.7.11.1"/>
    </reaction>
</comment>
<dbReference type="Gene3D" id="1.10.510.10">
    <property type="entry name" value="Transferase(Phosphotransferase) domain 1"/>
    <property type="match status" value="1"/>
</dbReference>
<evidence type="ECO:0000259" key="16">
    <source>
        <dbReference type="PROSITE" id="PS50011"/>
    </source>
</evidence>
<dbReference type="EMBL" id="KE651166">
    <property type="protein sequence ID" value="EEB05368.1"/>
    <property type="molecule type" value="Genomic_DNA"/>
</dbReference>
<evidence type="ECO:0000256" key="7">
    <source>
        <dbReference type="ARBA" id="ARBA00022679"/>
    </source>
</evidence>
<evidence type="ECO:0000313" key="18">
    <source>
        <dbReference type="JaponicusDB" id="SJAG_00378"/>
    </source>
</evidence>
<evidence type="ECO:0000256" key="12">
    <source>
        <dbReference type="ARBA" id="ARBA00022840"/>
    </source>
</evidence>
<dbReference type="VEuPathDB" id="FungiDB:SJAG_00378"/>
<dbReference type="SUPFAM" id="SSF56112">
    <property type="entry name" value="Protein kinase-like (PK-like)"/>
    <property type="match status" value="1"/>
</dbReference>
<evidence type="ECO:0000313" key="19">
    <source>
        <dbReference type="Proteomes" id="UP000001744"/>
    </source>
</evidence>
<evidence type="ECO:0000256" key="8">
    <source>
        <dbReference type="ARBA" id="ARBA00022694"/>
    </source>
</evidence>
<dbReference type="EC" id="2.7.11.1" evidence="4"/>
<dbReference type="NCBIfam" id="TIGR03724">
    <property type="entry name" value="arch_bud32"/>
    <property type="match status" value="1"/>
</dbReference>
<organism evidence="17 19">
    <name type="scientific">Schizosaccharomyces japonicus (strain yFS275 / FY16936)</name>
    <name type="common">Fission yeast</name>
    <dbReference type="NCBI Taxonomy" id="402676"/>
    <lineage>
        <taxon>Eukaryota</taxon>
        <taxon>Fungi</taxon>
        <taxon>Dikarya</taxon>
        <taxon>Ascomycota</taxon>
        <taxon>Taphrinomycotina</taxon>
        <taxon>Schizosaccharomycetes</taxon>
        <taxon>Schizosaccharomycetales</taxon>
        <taxon>Schizosaccharomycetaceae</taxon>
        <taxon>Schizosaccharomyces</taxon>
    </lineage>
</organism>
<dbReference type="GO" id="GO:0004674">
    <property type="term" value="F:protein serine/threonine kinase activity"/>
    <property type="evidence" value="ECO:0000318"/>
    <property type="project" value="GO_Central"/>
</dbReference>
<dbReference type="FunFam" id="3.30.200.20:FF:000201">
    <property type="entry name" value="TP53-regulating kinase isoform X1"/>
    <property type="match status" value="1"/>
</dbReference>
<keyword evidence="6" id="KW-0597">Phosphoprotein</keyword>
<evidence type="ECO:0000256" key="3">
    <source>
        <dbReference type="ARBA" id="ARBA00010630"/>
    </source>
</evidence>
<dbReference type="PROSITE" id="PS50011">
    <property type="entry name" value="PROTEIN_KINASE_DOM"/>
    <property type="match status" value="1"/>
</dbReference>
<keyword evidence="19" id="KW-1185">Reference proteome</keyword>
<comment type="similarity">
    <text evidence="3">Belongs to the protein kinase superfamily. BUD32 family.</text>
</comment>
<comment type="catalytic activity">
    <reaction evidence="14">
        <text>L-threonyl-[protein] + ATP = O-phospho-L-threonyl-[protein] + ADP + H(+)</text>
        <dbReference type="Rhea" id="RHEA:46608"/>
        <dbReference type="Rhea" id="RHEA-COMP:11060"/>
        <dbReference type="Rhea" id="RHEA-COMP:11605"/>
        <dbReference type="ChEBI" id="CHEBI:15378"/>
        <dbReference type="ChEBI" id="CHEBI:30013"/>
        <dbReference type="ChEBI" id="CHEBI:30616"/>
        <dbReference type="ChEBI" id="CHEBI:61977"/>
        <dbReference type="ChEBI" id="CHEBI:456216"/>
        <dbReference type="EC" id="2.7.11.1"/>
    </reaction>
</comment>
<accession>B6JVG7</accession>
<dbReference type="InterPro" id="IPR011009">
    <property type="entry name" value="Kinase-like_dom_sf"/>
</dbReference>
<feature type="domain" description="Protein kinase" evidence="16">
    <location>
        <begin position="20"/>
        <end position="239"/>
    </location>
</feature>
<dbReference type="JaponicusDB" id="SJAG_00378">
    <property type="gene designation" value="bud32"/>
</dbReference>
<dbReference type="OMA" id="HKLYMEY"/>
<proteinExistence type="inferred from homology"/>
<dbReference type="GO" id="GO:0070525">
    <property type="term" value="P:tRNA threonylcarbamoyladenosine metabolic process"/>
    <property type="evidence" value="ECO:0000318"/>
    <property type="project" value="GO_Central"/>
</dbReference>
<evidence type="ECO:0000256" key="6">
    <source>
        <dbReference type="ARBA" id="ARBA00022553"/>
    </source>
</evidence>
<keyword evidence="12" id="KW-0067">ATP-binding</keyword>
<keyword evidence="8" id="KW-0819">tRNA processing</keyword>
<dbReference type="HOGENOM" id="CLU_063953_1_1_1"/>
<dbReference type="InterPro" id="IPR000719">
    <property type="entry name" value="Prot_kinase_dom"/>
</dbReference>
<dbReference type="RefSeq" id="XP_002171661.1">
    <property type="nucleotide sequence ID" value="XM_002171625.2"/>
</dbReference>
<comment type="function">
    <text evidence="1">Component of the EKC/KEOPS complex that is required for the formation of a threonylcarbamoyl group on adenosine at position 37 (t(6)A37) in tRNAs that read codons beginning with adenine. The complex is probably involved in the transfer of the threonylcarbamoyl moiety of threonylcarbamoyl-AMP (TC-AMP) to the N6 group of A37. BUD32 has ATPase activity in the context of the EKC/KEOPS complex and likely plays a supporting role to the catalytic subunit KAE1. The EKC/KEOPS complex also promotes both telomere uncapping and telomere elongation. The complex is required for efficient recruitment of transcriptional coactivators.</text>
</comment>